<proteinExistence type="predicted"/>
<sequence>MVFCGERDGVDISCTEMEVDPSSICSSTSGIFSIKGVESSDVFTKNGERVLIDGFVIINSDVFILECGNEHEGKEALKKIRGVDNVDVEFEQIKMACDQARLVKHPFKKFMKRSSMPH</sequence>
<gene>
    <name evidence="1" type="ORF">Din_030497</name>
</gene>
<evidence type="ECO:0000313" key="1">
    <source>
        <dbReference type="EMBL" id="MPA61056.1"/>
    </source>
</evidence>
<dbReference type="EMBL" id="GHES01030497">
    <property type="protein sequence ID" value="MPA61056.1"/>
    <property type="molecule type" value="Transcribed_RNA"/>
</dbReference>
<organism evidence="1">
    <name type="scientific">Davidia involucrata</name>
    <name type="common">Dove tree</name>
    <dbReference type="NCBI Taxonomy" id="16924"/>
    <lineage>
        <taxon>Eukaryota</taxon>
        <taxon>Viridiplantae</taxon>
        <taxon>Streptophyta</taxon>
        <taxon>Embryophyta</taxon>
        <taxon>Tracheophyta</taxon>
        <taxon>Spermatophyta</taxon>
        <taxon>Magnoliopsida</taxon>
        <taxon>eudicotyledons</taxon>
        <taxon>Gunneridae</taxon>
        <taxon>Pentapetalae</taxon>
        <taxon>asterids</taxon>
        <taxon>Cornales</taxon>
        <taxon>Nyssaceae</taxon>
        <taxon>Davidia</taxon>
    </lineage>
</organism>
<reference evidence="1" key="1">
    <citation type="submission" date="2019-08" db="EMBL/GenBank/DDBJ databases">
        <title>Reference gene set and small RNA set construction with multiple tissues from Davidia involucrata Baill.</title>
        <authorList>
            <person name="Yang H."/>
            <person name="Zhou C."/>
            <person name="Li G."/>
            <person name="Wang J."/>
            <person name="Gao P."/>
            <person name="Wang M."/>
            <person name="Wang R."/>
            <person name="Zhao Y."/>
        </authorList>
    </citation>
    <scope>NUCLEOTIDE SEQUENCE</scope>
    <source>
        <tissue evidence="1">Mixed with DoveR01_LX</tissue>
    </source>
</reference>
<protein>
    <submittedName>
        <fullName evidence="1">Putative hexose transporter</fullName>
    </submittedName>
</protein>
<accession>A0A5B7AYM6</accession>
<dbReference type="AlphaFoldDB" id="A0A5B7AYM6"/>
<name>A0A5B7AYM6_DAVIN</name>